<dbReference type="CDD" id="cd00211">
    <property type="entry name" value="PTS_IIA_fru"/>
    <property type="match status" value="1"/>
</dbReference>
<dbReference type="InterPro" id="IPR051351">
    <property type="entry name" value="Ascorbate-PTS_EIIA_comp"/>
</dbReference>
<name>A0A7G9GR98_9FIRM</name>
<evidence type="ECO:0000313" key="13">
    <source>
        <dbReference type="Proteomes" id="UP000515856"/>
    </source>
</evidence>
<evidence type="ECO:0000256" key="3">
    <source>
        <dbReference type="ARBA" id="ARBA00022490"/>
    </source>
</evidence>
<dbReference type="PANTHER" id="PTHR36203">
    <property type="entry name" value="ASCORBATE-SPECIFIC PTS SYSTEM EIIA COMPONENT"/>
    <property type="match status" value="1"/>
</dbReference>
<keyword evidence="7" id="KW-0418">Kinase</keyword>
<keyword evidence="2" id="KW-0813">Transport</keyword>
<sequence length="154" mass="17629">MERKLIEKDFIQTMDHVDTWKEAIRIAAKPLLEHQCIQESYIDAMIQTVIDLGSYIVIAPDIAMPHARSEGRVLKNSISILKLEKPVYFDSDEASKATFIMPIACVDNENHLTMLAKVAEILGDPDTMEKILHTNDAEKLYEMFETLTFEEETQ</sequence>
<dbReference type="EMBL" id="CP060636">
    <property type="protein sequence ID" value="QNM13330.1"/>
    <property type="molecule type" value="Genomic_DNA"/>
</dbReference>
<evidence type="ECO:0000313" key="12">
    <source>
        <dbReference type="EMBL" id="QNM13330.1"/>
    </source>
</evidence>
<dbReference type="RefSeq" id="WP_117454544.1">
    <property type="nucleotide sequence ID" value="NZ_CP060636.1"/>
</dbReference>
<dbReference type="InterPro" id="IPR016152">
    <property type="entry name" value="PTrfase/Anion_transptr"/>
</dbReference>
<proteinExistence type="predicted"/>
<comment type="subcellular location">
    <subcellularLocation>
        <location evidence="1">Cytoplasm</location>
    </subcellularLocation>
</comment>
<organism evidence="12 13">
    <name type="scientific">[Eubacterium] hominis</name>
    <dbReference type="NCBI Taxonomy" id="2764325"/>
    <lineage>
        <taxon>Bacteria</taxon>
        <taxon>Bacillati</taxon>
        <taxon>Bacillota</taxon>
        <taxon>Erysipelotrichia</taxon>
        <taxon>Erysipelotrichales</taxon>
        <taxon>Erysipelotrichaceae</taxon>
        <taxon>Amedibacillus</taxon>
    </lineage>
</organism>
<gene>
    <name evidence="12" type="ORF">H9Q80_05095</name>
</gene>
<keyword evidence="6" id="KW-0598">Phosphotransferase system</keyword>
<dbReference type="AlphaFoldDB" id="A0A7G9GR98"/>
<evidence type="ECO:0000256" key="6">
    <source>
        <dbReference type="ARBA" id="ARBA00022683"/>
    </source>
</evidence>
<evidence type="ECO:0000256" key="2">
    <source>
        <dbReference type="ARBA" id="ARBA00022448"/>
    </source>
</evidence>
<dbReference type="PROSITE" id="PS51094">
    <property type="entry name" value="PTS_EIIA_TYPE_2"/>
    <property type="match status" value="1"/>
</dbReference>
<dbReference type="SUPFAM" id="SSF55804">
    <property type="entry name" value="Phoshotransferase/anion transport protein"/>
    <property type="match status" value="1"/>
</dbReference>
<feature type="domain" description="PTS EIIA type-2" evidence="11">
    <location>
        <begin position="4"/>
        <end position="147"/>
    </location>
</feature>
<evidence type="ECO:0000256" key="5">
    <source>
        <dbReference type="ARBA" id="ARBA00022679"/>
    </source>
</evidence>
<keyword evidence="3" id="KW-0963">Cytoplasm</keyword>
<reference evidence="12 13" key="1">
    <citation type="submission" date="2020-08" db="EMBL/GenBank/DDBJ databases">
        <authorList>
            <person name="Liu C."/>
            <person name="Sun Q."/>
        </authorList>
    </citation>
    <scope>NUCLEOTIDE SEQUENCE [LARGE SCALE GENOMIC DNA]</scope>
    <source>
        <strain evidence="12 13">NSJ-61</strain>
    </source>
</reference>
<evidence type="ECO:0000256" key="4">
    <source>
        <dbReference type="ARBA" id="ARBA00022553"/>
    </source>
</evidence>
<dbReference type="Pfam" id="PF00359">
    <property type="entry name" value="PTS_EIIA_2"/>
    <property type="match status" value="1"/>
</dbReference>
<keyword evidence="5" id="KW-0808">Transferase</keyword>
<evidence type="ECO:0000256" key="9">
    <source>
        <dbReference type="ARBA" id="ARBA00041175"/>
    </source>
</evidence>
<dbReference type="GO" id="GO:0016301">
    <property type="term" value="F:kinase activity"/>
    <property type="evidence" value="ECO:0007669"/>
    <property type="project" value="UniProtKB-KW"/>
</dbReference>
<accession>A0A7G9GR98</accession>
<evidence type="ECO:0000256" key="1">
    <source>
        <dbReference type="ARBA" id="ARBA00004496"/>
    </source>
</evidence>
<comment type="function">
    <text evidence="8">The phosphoenolpyruvate-dependent sugar phosphotransferase system (sugar PTS), a major carbohydrate active transport system, catalyzes the phosphorylation of incoming sugar substrates concomitantly with their translocation across the cell membrane. The enzyme II UlaABC PTS system is involved in ascorbate transport.</text>
</comment>
<keyword evidence="13" id="KW-1185">Reference proteome</keyword>
<protein>
    <recommendedName>
        <fullName evidence="9">Ascorbate-specific PTS system EIIA component</fullName>
    </recommendedName>
    <alternativeName>
        <fullName evidence="10">Ascorbate-specific phosphotransferase enzyme IIA component</fullName>
    </alternativeName>
</protein>
<evidence type="ECO:0000259" key="11">
    <source>
        <dbReference type="PROSITE" id="PS51094"/>
    </source>
</evidence>
<evidence type="ECO:0000256" key="10">
    <source>
        <dbReference type="ARBA" id="ARBA00042072"/>
    </source>
</evidence>
<dbReference type="GO" id="GO:0009401">
    <property type="term" value="P:phosphoenolpyruvate-dependent sugar phosphotransferase system"/>
    <property type="evidence" value="ECO:0007669"/>
    <property type="project" value="UniProtKB-KW"/>
</dbReference>
<dbReference type="KEGG" id="ehn:H9Q80_05095"/>
<evidence type="ECO:0000256" key="7">
    <source>
        <dbReference type="ARBA" id="ARBA00022777"/>
    </source>
</evidence>
<dbReference type="Gene3D" id="3.40.930.10">
    <property type="entry name" value="Mannitol-specific EII, Chain A"/>
    <property type="match status" value="1"/>
</dbReference>
<keyword evidence="4" id="KW-0597">Phosphoprotein</keyword>
<keyword evidence="12" id="KW-0762">Sugar transport</keyword>
<dbReference type="InterPro" id="IPR002178">
    <property type="entry name" value="PTS_EIIA_type-2_dom"/>
</dbReference>
<dbReference type="PANTHER" id="PTHR36203:SF1">
    <property type="entry name" value="ASCORBATE-SPECIFIC PTS SYSTEM EIIA COMPONENT"/>
    <property type="match status" value="1"/>
</dbReference>
<dbReference type="GO" id="GO:0005737">
    <property type="term" value="C:cytoplasm"/>
    <property type="evidence" value="ECO:0007669"/>
    <property type="project" value="UniProtKB-SubCell"/>
</dbReference>
<dbReference type="Proteomes" id="UP000515856">
    <property type="component" value="Chromosome"/>
</dbReference>
<dbReference type="PROSITE" id="PS00372">
    <property type="entry name" value="PTS_EIIA_TYPE_2_HIS"/>
    <property type="match status" value="1"/>
</dbReference>
<evidence type="ECO:0000256" key="8">
    <source>
        <dbReference type="ARBA" id="ARBA00037387"/>
    </source>
</evidence>